<evidence type="ECO:0000313" key="1">
    <source>
        <dbReference type="EMBL" id="WSB09695.1"/>
    </source>
</evidence>
<name>A0ABZ1EZY8_9ACTN</name>
<evidence type="ECO:0000313" key="2">
    <source>
        <dbReference type="Proteomes" id="UP001356428"/>
    </source>
</evidence>
<proteinExistence type="predicted"/>
<protein>
    <submittedName>
        <fullName evidence="1">Uncharacterized protein</fullName>
    </submittedName>
</protein>
<reference evidence="1 2" key="1">
    <citation type="submission" date="2022-10" db="EMBL/GenBank/DDBJ databases">
        <title>The complete genomes of actinobacterial strains from the NBC collection.</title>
        <authorList>
            <person name="Joergensen T.S."/>
            <person name="Alvarez Arevalo M."/>
            <person name="Sterndorff E.B."/>
            <person name="Faurdal D."/>
            <person name="Vuksanovic O."/>
            <person name="Mourched A.-S."/>
            <person name="Charusanti P."/>
            <person name="Shaw S."/>
            <person name="Blin K."/>
            <person name="Weber T."/>
        </authorList>
    </citation>
    <scope>NUCLEOTIDE SEQUENCE [LARGE SCALE GENOMIC DNA]</scope>
    <source>
        <strain evidence="1 2">NBC 01792</strain>
    </source>
</reference>
<dbReference type="Proteomes" id="UP001356428">
    <property type="component" value="Chromosome"/>
</dbReference>
<dbReference type="EMBL" id="CP109083">
    <property type="protein sequence ID" value="WSB09695.1"/>
    <property type="molecule type" value="Genomic_DNA"/>
</dbReference>
<sequence>MAELTGRNGALDAGQLAALKEQLTAAGVTTRTVDIRVGKDDLPLKKTERGETAAGAFSSTVFHSDQGT</sequence>
<accession>A0ABZ1EZY8</accession>
<dbReference type="RefSeq" id="WP_326704076.1">
    <property type="nucleotide sequence ID" value="NZ_CP109083.1"/>
</dbReference>
<gene>
    <name evidence="1" type="ORF">OG849_21915</name>
</gene>
<keyword evidence="2" id="KW-1185">Reference proteome</keyword>
<organism evidence="1 2">
    <name type="scientific">Streptomyces cyaneofuscatus</name>
    <dbReference type="NCBI Taxonomy" id="66883"/>
    <lineage>
        <taxon>Bacteria</taxon>
        <taxon>Bacillati</taxon>
        <taxon>Actinomycetota</taxon>
        <taxon>Actinomycetes</taxon>
        <taxon>Kitasatosporales</taxon>
        <taxon>Streptomycetaceae</taxon>
        <taxon>Streptomyces</taxon>
    </lineage>
</organism>